<evidence type="ECO:0000313" key="2">
    <source>
        <dbReference type="EMBL" id="AMT95948.1"/>
    </source>
</evidence>
<dbReference type="Gene3D" id="3.40.50.2000">
    <property type="entry name" value="Glycogen Phosphorylase B"/>
    <property type="match status" value="2"/>
</dbReference>
<proteinExistence type="predicted"/>
<sequence>MHIIFIINSLESRGGSERVASLLASHLSVHYKITILSRYSINKKNVYYLDLKVNDIKFTGSTFAFLMKCKQYIAQNNSAIVIIHTMSKLTPVLLISGIKSKNIWSLEHISFSFHNIIFRLLRYVLYKKLDKVITLTKEDARSYDFIADKVSTIANINPLEIRRSNSVLASKVIVSIGRLTYQKGYDLLIEAWALVESKNPNWMLHIYGEGEDRNKIEKLIAEKGIKNIFLKGLTDDIQSVYDSASFYVMSSRYEGFGMVLIEAQSRGLPIVSFDCPSGPAEILQDGVNGYLVKNADIEMLAYRIGLLIKDESLRSDFSKNALISAMRFEPEIIIKQWIDLIENNYDYSGES</sequence>
<dbReference type="RefSeq" id="WP_062843715.1">
    <property type="nucleotide sequence ID" value="NZ_CP014945.1"/>
</dbReference>
<dbReference type="Pfam" id="PF00534">
    <property type="entry name" value="Glycos_transf_1"/>
    <property type="match status" value="1"/>
</dbReference>
<evidence type="ECO:0000313" key="3">
    <source>
        <dbReference type="Proteomes" id="UP000076104"/>
    </source>
</evidence>
<dbReference type="InterPro" id="IPR001296">
    <property type="entry name" value="Glyco_trans_1"/>
</dbReference>
<dbReference type="CDD" id="cd03820">
    <property type="entry name" value="GT4_AmsD-like"/>
    <property type="match status" value="1"/>
</dbReference>
<evidence type="ECO:0000259" key="1">
    <source>
        <dbReference type="Pfam" id="PF00534"/>
    </source>
</evidence>
<dbReference type="GeneID" id="33060280"/>
<keyword evidence="3" id="KW-1185">Reference proteome</keyword>
<accession>A0ABM5ZV48</accession>
<dbReference type="EMBL" id="CP014945">
    <property type="protein sequence ID" value="AMT95948.1"/>
    <property type="molecule type" value="Genomic_DNA"/>
</dbReference>
<dbReference type="SUPFAM" id="SSF53756">
    <property type="entry name" value="UDP-Glycosyltransferase/glycogen phosphorylase"/>
    <property type="match status" value="1"/>
</dbReference>
<gene>
    <name evidence="2" type="ORF">A3K91_0316</name>
</gene>
<dbReference type="PANTHER" id="PTHR12526">
    <property type="entry name" value="GLYCOSYLTRANSFERASE"/>
    <property type="match status" value="1"/>
</dbReference>
<dbReference type="Proteomes" id="UP000076104">
    <property type="component" value="Chromosome"/>
</dbReference>
<name>A0ABM5ZV48_9GAMM</name>
<organism evidence="2 3">
    <name type="scientific">Psychrobacter alimentarius</name>
    <dbReference type="NCBI Taxonomy" id="261164"/>
    <lineage>
        <taxon>Bacteria</taxon>
        <taxon>Pseudomonadati</taxon>
        <taxon>Pseudomonadota</taxon>
        <taxon>Gammaproteobacteria</taxon>
        <taxon>Moraxellales</taxon>
        <taxon>Moraxellaceae</taxon>
        <taxon>Psychrobacter</taxon>
    </lineage>
</organism>
<feature type="domain" description="Glycosyl transferase family 1" evidence="1">
    <location>
        <begin position="164"/>
        <end position="321"/>
    </location>
</feature>
<protein>
    <recommendedName>
        <fullName evidence="1">Glycosyl transferase family 1 domain-containing protein</fullName>
    </recommendedName>
</protein>
<dbReference type="PANTHER" id="PTHR12526:SF630">
    <property type="entry name" value="GLYCOSYLTRANSFERASE"/>
    <property type="match status" value="1"/>
</dbReference>
<reference evidence="2 3" key="1">
    <citation type="submission" date="2016-03" db="EMBL/GenBank/DDBJ databases">
        <title>Genome sequencing of Psychrobacter alimentarius PAMC 27889.</title>
        <authorList>
            <person name="Lee J."/>
            <person name="Kim O.-S."/>
        </authorList>
    </citation>
    <scope>NUCLEOTIDE SEQUENCE [LARGE SCALE GENOMIC DNA]</scope>
    <source>
        <strain evidence="2 3">PAMC 27889</strain>
    </source>
</reference>